<feature type="non-terminal residue" evidence="1">
    <location>
        <position position="40"/>
    </location>
</feature>
<dbReference type="Proteomes" id="UP000257559">
    <property type="component" value="Chromosome"/>
</dbReference>
<organism evidence="1 2">
    <name type="scientific">Mycoplasmopsis edwardii</name>
    <dbReference type="NCBI Taxonomy" id="53558"/>
    <lineage>
        <taxon>Bacteria</taxon>
        <taxon>Bacillati</taxon>
        <taxon>Mycoplasmatota</taxon>
        <taxon>Mycoplasmoidales</taxon>
        <taxon>Metamycoplasmataceae</taxon>
        <taxon>Mycoplasmopsis</taxon>
    </lineage>
</organism>
<evidence type="ECO:0000313" key="2">
    <source>
        <dbReference type="Proteomes" id="UP000257559"/>
    </source>
</evidence>
<dbReference type="AlphaFoldDB" id="A0A3B0PM49"/>
<reference evidence="2" key="1">
    <citation type="submission" date="2018-06" db="EMBL/GenBank/DDBJ databases">
        <authorList>
            <consortium name="Pathogen Informatics"/>
        </authorList>
    </citation>
    <scope>NUCLEOTIDE SEQUENCE [LARGE SCALE GENOMIC DNA]</scope>
    <source>
        <strain evidence="2">NCTC10132</strain>
    </source>
</reference>
<gene>
    <name evidence="1" type="ORF">NCTC10132_01077</name>
</gene>
<protein>
    <submittedName>
        <fullName evidence="1">Uncharacterized protein</fullName>
    </submittedName>
</protein>
<evidence type="ECO:0000313" key="1">
    <source>
        <dbReference type="EMBL" id="SYV97709.1"/>
    </source>
</evidence>
<name>A0A3B0PM49_9BACT</name>
<sequence>MPVFTNMQNLFEFASLDYSKAKLVSVEVKDNGTQSATFNW</sequence>
<proteinExistence type="predicted"/>
<accession>A0A3B0PM49</accession>
<keyword evidence="2" id="KW-1185">Reference proteome</keyword>
<dbReference type="KEGG" id="medw:NCTC10132_01077"/>
<dbReference type="EMBL" id="LS991951">
    <property type="protein sequence ID" value="SYV97709.1"/>
    <property type="molecule type" value="Genomic_DNA"/>
</dbReference>